<dbReference type="AlphaFoldDB" id="W6NFC0"/>
<protein>
    <recommendedName>
        <fullName evidence="2">Ankyrin domain containing protein</fullName>
    </recommendedName>
</protein>
<dbReference type="SUPFAM" id="SSF48403">
    <property type="entry name" value="Ankyrin repeat"/>
    <property type="match status" value="1"/>
</dbReference>
<comment type="caution">
    <text evidence="1">The sequence shown here is derived from an EMBL/GenBank/DDBJ whole genome shotgun (WGS) entry which is preliminary data.</text>
</comment>
<sequence length="81" mass="9435">MFRSVYHYSNSMTDLSLLRALDSQDRVETERLLEEEPLQVSVRDPEDRVALHYAAETMDLEVFKKILESDLTLLDCEDKNG</sequence>
<gene>
    <name evidence="1" type="ORF">HCOI_01686000</name>
</gene>
<reference evidence="1" key="1">
    <citation type="submission" date="2013-03" db="EMBL/GenBank/DDBJ databases">
        <authorList>
            <person name="Aslett M."/>
        </authorList>
    </citation>
    <scope>NUCLEOTIDE SEQUENCE [LARGE SCALE GENOMIC DNA]</scope>
    <source>
        <strain evidence="1">ISE/inbred ISE</strain>
    </source>
</reference>
<dbReference type="EMBL" id="CAVP010059733">
    <property type="protein sequence ID" value="CDL96036.1"/>
    <property type="molecule type" value="Genomic_DNA"/>
</dbReference>
<accession>W6NFC0</accession>
<reference evidence="1" key="2">
    <citation type="submission" date="2013-05" db="EMBL/GenBank/DDBJ databases">
        <title>The genome and transcriptome of Haemonchus contortus: a key model parasite for drug and vaccine discovery.</title>
        <authorList>
            <person name="Laing R."/>
            <person name="Kikuchi T."/>
            <person name="Martinelli A."/>
            <person name="Tsai I.J."/>
            <person name="Beech R.N."/>
            <person name="Redman E."/>
            <person name="Holroyd N."/>
            <person name="Bartley D.J."/>
            <person name="Beasley H."/>
            <person name="Britton C."/>
            <person name="Curran D."/>
            <person name="Devaney E."/>
            <person name="Gilabert A."/>
            <person name="Jackson F."/>
            <person name="Hunt M."/>
            <person name="Johnston S."/>
            <person name="Kryukov I."/>
            <person name="Li K."/>
            <person name="Morrison A.A."/>
            <person name="Reid A.J."/>
            <person name="Sargison N."/>
            <person name="Saunders G."/>
            <person name="Wasmuth J.D."/>
            <person name="Wolstenholme A."/>
            <person name="Berriman M."/>
            <person name="Gilleard J.S."/>
            <person name="Cotton J.A."/>
        </authorList>
    </citation>
    <scope>NUCLEOTIDE SEQUENCE [LARGE SCALE GENOMIC DNA]</scope>
    <source>
        <strain evidence="1">ISE/inbred ISE</strain>
    </source>
</reference>
<dbReference type="Gene3D" id="1.25.40.20">
    <property type="entry name" value="Ankyrin repeat-containing domain"/>
    <property type="match status" value="1"/>
</dbReference>
<name>W6NFC0_HAECO</name>
<dbReference type="InterPro" id="IPR036770">
    <property type="entry name" value="Ankyrin_rpt-contain_sf"/>
</dbReference>
<evidence type="ECO:0008006" key="2">
    <source>
        <dbReference type="Google" id="ProtNLM"/>
    </source>
</evidence>
<proteinExistence type="predicted"/>
<evidence type="ECO:0000313" key="1">
    <source>
        <dbReference type="EMBL" id="CDL96036.1"/>
    </source>
</evidence>
<organism evidence="1">
    <name type="scientific">Haemonchus contortus</name>
    <name type="common">Barber pole worm</name>
    <dbReference type="NCBI Taxonomy" id="6289"/>
    <lineage>
        <taxon>Eukaryota</taxon>
        <taxon>Metazoa</taxon>
        <taxon>Ecdysozoa</taxon>
        <taxon>Nematoda</taxon>
        <taxon>Chromadorea</taxon>
        <taxon>Rhabditida</taxon>
        <taxon>Rhabditina</taxon>
        <taxon>Rhabditomorpha</taxon>
        <taxon>Strongyloidea</taxon>
        <taxon>Trichostrongylidae</taxon>
        <taxon>Haemonchus</taxon>
    </lineage>
</organism>